<name>A0ABS3J9Y1_9HYPH</name>
<dbReference type="GO" id="GO:0032259">
    <property type="term" value="P:methylation"/>
    <property type="evidence" value="ECO:0007669"/>
    <property type="project" value="UniProtKB-KW"/>
</dbReference>
<organism evidence="5 6">
    <name type="scientific">Jiella sonneratiae</name>
    <dbReference type="NCBI Taxonomy" id="2816856"/>
    <lineage>
        <taxon>Bacteria</taxon>
        <taxon>Pseudomonadati</taxon>
        <taxon>Pseudomonadota</taxon>
        <taxon>Alphaproteobacteria</taxon>
        <taxon>Hyphomicrobiales</taxon>
        <taxon>Aurantimonadaceae</taxon>
        <taxon>Jiella</taxon>
    </lineage>
</organism>
<dbReference type="RefSeq" id="WP_207353105.1">
    <property type="nucleotide sequence ID" value="NZ_JAFMPY010000045.1"/>
</dbReference>
<dbReference type="Gene3D" id="3.40.50.150">
    <property type="entry name" value="Vaccinia Virus protein VP39"/>
    <property type="match status" value="1"/>
</dbReference>
<dbReference type="PANTHER" id="PTHR43464:SF19">
    <property type="entry name" value="UBIQUINONE BIOSYNTHESIS O-METHYLTRANSFERASE, MITOCHONDRIAL"/>
    <property type="match status" value="1"/>
</dbReference>
<evidence type="ECO:0000256" key="3">
    <source>
        <dbReference type="ARBA" id="ARBA00022691"/>
    </source>
</evidence>
<keyword evidence="2" id="KW-0808">Transferase</keyword>
<accession>A0ABS3J9Y1</accession>
<evidence type="ECO:0000313" key="5">
    <source>
        <dbReference type="EMBL" id="MBO0906474.1"/>
    </source>
</evidence>
<feature type="domain" description="Methyltransferase" evidence="4">
    <location>
        <begin position="48"/>
        <end position="140"/>
    </location>
</feature>
<dbReference type="PANTHER" id="PTHR43464">
    <property type="entry name" value="METHYLTRANSFERASE"/>
    <property type="match status" value="1"/>
</dbReference>
<dbReference type="Pfam" id="PF13649">
    <property type="entry name" value="Methyltransf_25"/>
    <property type="match status" value="1"/>
</dbReference>
<gene>
    <name evidence="5" type="ORF">J1C47_22720</name>
</gene>
<dbReference type="InterPro" id="IPR029063">
    <property type="entry name" value="SAM-dependent_MTases_sf"/>
</dbReference>
<dbReference type="CDD" id="cd02440">
    <property type="entry name" value="AdoMet_MTases"/>
    <property type="match status" value="1"/>
</dbReference>
<evidence type="ECO:0000259" key="4">
    <source>
        <dbReference type="Pfam" id="PF13649"/>
    </source>
</evidence>
<dbReference type="EMBL" id="JAFMPY010000045">
    <property type="protein sequence ID" value="MBO0906474.1"/>
    <property type="molecule type" value="Genomic_DNA"/>
</dbReference>
<proteinExistence type="predicted"/>
<reference evidence="5 6" key="1">
    <citation type="submission" date="2021-03" db="EMBL/GenBank/DDBJ databases">
        <title>Whole genome sequence of Jiella sp. MQZ13P-4.</title>
        <authorList>
            <person name="Tuo L."/>
        </authorList>
    </citation>
    <scope>NUCLEOTIDE SEQUENCE [LARGE SCALE GENOMIC DNA]</scope>
    <source>
        <strain evidence="5 6">MQZ13P-4</strain>
    </source>
</reference>
<dbReference type="InterPro" id="IPR041698">
    <property type="entry name" value="Methyltransf_25"/>
</dbReference>
<sequence>MRRVIGPAGFEALFRADPDPWGYARSRFERQKRGVLLSGCGAHVRGRVLELACANGETSAALSRLALRLIAADASPAALRLAEERNRGRPRIRFVAGILPRDMPRGPFDLIVASEILYYLAPRDLDACLRRIETALAPGGRLVLLHHLVAFDDAATRPAEATRRAERHFGRCWRRVATRRTGRYKMTAFARPRLRRG</sequence>
<keyword evidence="3" id="KW-0949">S-adenosyl-L-methionine</keyword>
<dbReference type="GO" id="GO:0008168">
    <property type="term" value="F:methyltransferase activity"/>
    <property type="evidence" value="ECO:0007669"/>
    <property type="project" value="UniProtKB-KW"/>
</dbReference>
<evidence type="ECO:0000256" key="1">
    <source>
        <dbReference type="ARBA" id="ARBA00022603"/>
    </source>
</evidence>
<dbReference type="SUPFAM" id="SSF53335">
    <property type="entry name" value="S-adenosyl-L-methionine-dependent methyltransferases"/>
    <property type="match status" value="1"/>
</dbReference>
<comment type="caution">
    <text evidence="5">The sequence shown here is derived from an EMBL/GenBank/DDBJ whole genome shotgun (WGS) entry which is preliminary data.</text>
</comment>
<keyword evidence="6" id="KW-1185">Reference proteome</keyword>
<evidence type="ECO:0000313" key="6">
    <source>
        <dbReference type="Proteomes" id="UP000664288"/>
    </source>
</evidence>
<protein>
    <submittedName>
        <fullName evidence="5">Class I SAM-dependent methyltransferase</fullName>
    </submittedName>
</protein>
<evidence type="ECO:0000256" key="2">
    <source>
        <dbReference type="ARBA" id="ARBA00022679"/>
    </source>
</evidence>
<dbReference type="Proteomes" id="UP000664288">
    <property type="component" value="Unassembled WGS sequence"/>
</dbReference>
<keyword evidence="1 5" id="KW-0489">Methyltransferase</keyword>